<dbReference type="OrthoDB" id="5971at2759"/>
<proteinExistence type="predicted"/>
<evidence type="ECO:0000313" key="2">
    <source>
        <dbReference type="EMBL" id="BAM79424.1"/>
    </source>
</evidence>
<dbReference type="STRING" id="280699.M1V730"/>
<feature type="region of interest" description="Disordered" evidence="1">
    <location>
        <begin position="126"/>
        <end position="155"/>
    </location>
</feature>
<dbReference type="KEGG" id="cme:CYME_CMF039C"/>
<dbReference type="AlphaFoldDB" id="M1V730"/>
<organism evidence="2 3">
    <name type="scientific">Cyanidioschyzon merolae (strain NIES-3377 / 10D)</name>
    <name type="common">Unicellular red alga</name>
    <dbReference type="NCBI Taxonomy" id="280699"/>
    <lineage>
        <taxon>Eukaryota</taxon>
        <taxon>Rhodophyta</taxon>
        <taxon>Bangiophyceae</taxon>
        <taxon>Cyanidiales</taxon>
        <taxon>Cyanidiaceae</taxon>
        <taxon>Cyanidioschyzon</taxon>
    </lineage>
</organism>
<dbReference type="Proteomes" id="UP000007014">
    <property type="component" value="Chromosome 6"/>
</dbReference>
<keyword evidence="3" id="KW-1185">Reference proteome</keyword>
<dbReference type="HOGENOM" id="CLU_886706_0_0_1"/>
<protein>
    <submittedName>
        <fullName evidence="2">Uncharacterized protein</fullName>
    </submittedName>
</protein>
<dbReference type="Gramene" id="CMF039CT">
    <property type="protein sequence ID" value="CMF039CT"/>
    <property type="gene ID" value="CMF039C"/>
</dbReference>
<feature type="compositionally biased region" description="Polar residues" evidence="1">
    <location>
        <begin position="126"/>
        <end position="135"/>
    </location>
</feature>
<reference evidence="2 3" key="2">
    <citation type="journal article" date="2007" name="BMC Biol.">
        <title>A 100%-complete sequence reveals unusually simple genomic features in the hot-spring red alga Cyanidioschyzon merolae.</title>
        <authorList>
            <person name="Nozaki H."/>
            <person name="Takano H."/>
            <person name="Misumi O."/>
            <person name="Terasawa K."/>
            <person name="Matsuzaki M."/>
            <person name="Maruyama S."/>
            <person name="Nishida K."/>
            <person name="Yagisawa F."/>
            <person name="Yoshida Y."/>
            <person name="Fujiwara T."/>
            <person name="Takio S."/>
            <person name="Tamura K."/>
            <person name="Chung S.J."/>
            <person name="Nakamura S."/>
            <person name="Kuroiwa H."/>
            <person name="Tanaka K."/>
            <person name="Sato N."/>
            <person name="Kuroiwa T."/>
        </authorList>
    </citation>
    <scope>NUCLEOTIDE SEQUENCE [LARGE SCALE GENOMIC DNA]</scope>
    <source>
        <strain evidence="2 3">10D</strain>
    </source>
</reference>
<dbReference type="Pfam" id="PF11360">
    <property type="entry name" value="DUF3110"/>
    <property type="match status" value="1"/>
</dbReference>
<reference evidence="2 3" key="1">
    <citation type="journal article" date="2004" name="Nature">
        <title>Genome sequence of the ultrasmall unicellular red alga Cyanidioschyzon merolae 10D.</title>
        <authorList>
            <person name="Matsuzaki M."/>
            <person name="Misumi O."/>
            <person name="Shin-i T."/>
            <person name="Maruyama S."/>
            <person name="Takahara M."/>
            <person name="Miyagishima S."/>
            <person name="Mori T."/>
            <person name="Nishida K."/>
            <person name="Yagisawa F."/>
            <person name="Nishida K."/>
            <person name="Yoshida Y."/>
            <person name="Nishimura Y."/>
            <person name="Nakao S."/>
            <person name="Kobayashi T."/>
            <person name="Momoyama Y."/>
            <person name="Higashiyama T."/>
            <person name="Minoda A."/>
            <person name="Sano M."/>
            <person name="Nomoto H."/>
            <person name="Oishi K."/>
            <person name="Hayashi H."/>
            <person name="Ohta F."/>
            <person name="Nishizaka S."/>
            <person name="Haga S."/>
            <person name="Miura S."/>
            <person name="Morishita T."/>
            <person name="Kabeya Y."/>
            <person name="Terasawa K."/>
            <person name="Suzuki Y."/>
            <person name="Ishii Y."/>
            <person name="Asakawa S."/>
            <person name="Takano H."/>
            <person name="Ohta N."/>
            <person name="Kuroiwa H."/>
            <person name="Tanaka K."/>
            <person name="Shimizu N."/>
            <person name="Sugano S."/>
            <person name="Sato N."/>
            <person name="Nozaki H."/>
            <person name="Ogasawara N."/>
            <person name="Kohara Y."/>
            <person name="Kuroiwa T."/>
        </authorList>
    </citation>
    <scope>NUCLEOTIDE SEQUENCE [LARGE SCALE GENOMIC DNA]</scope>
    <source>
        <strain evidence="2 3">10D</strain>
    </source>
</reference>
<evidence type="ECO:0000313" key="3">
    <source>
        <dbReference type="Proteomes" id="UP000007014"/>
    </source>
</evidence>
<sequence length="314" mass="35113">MVQDTAWVAWGCRPTWCTRTVSSGQGHSRDAGCCRYAGNRQQRWHPKLPARGFPLVEGKRLWCRKLGALRGRFRATADPPSDDKDGAEESSSDKHEEDAQQPPPGERPLHQIPGTSLPLEELQKRIQQMKQTRASADSPEDAARDQTTRAGNSERSVFEVEATVVEGSQTPYDASKEVCVLVFRSSPRGDGIYSLRLGDEDIILAFERDVEAIRYARLLAAQEFPEPHVEKLQIGEVYAFCEQAGLRMGLVPSGMMVIPPEDNMPGYERYFRDAKDQGPPDREYVGELTERQLNELKNRLGRLVDGDSGPSSLD</sequence>
<dbReference type="EMBL" id="AP006488">
    <property type="protein sequence ID" value="BAM79424.1"/>
    <property type="molecule type" value="Genomic_DNA"/>
</dbReference>
<dbReference type="GeneID" id="16993092"/>
<dbReference type="RefSeq" id="XP_005535710.1">
    <property type="nucleotide sequence ID" value="XM_005535653.1"/>
</dbReference>
<accession>M1V730</accession>
<feature type="region of interest" description="Disordered" evidence="1">
    <location>
        <begin position="73"/>
        <end position="113"/>
    </location>
</feature>
<gene>
    <name evidence="2" type="ORF">CYME_CMF039C</name>
</gene>
<dbReference type="InterPro" id="IPR021503">
    <property type="entry name" value="DUF3110"/>
</dbReference>
<evidence type="ECO:0000256" key="1">
    <source>
        <dbReference type="SAM" id="MobiDB-lite"/>
    </source>
</evidence>
<name>M1V730_CYAM1</name>